<feature type="chain" id="PRO_5041927515" evidence="3">
    <location>
        <begin position="21"/>
        <end position="504"/>
    </location>
</feature>
<organism evidence="4 5">
    <name type="scientific">Xanthocytophaga flava</name>
    <dbReference type="NCBI Taxonomy" id="3048013"/>
    <lineage>
        <taxon>Bacteria</taxon>
        <taxon>Pseudomonadati</taxon>
        <taxon>Bacteroidota</taxon>
        <taxon>Cytophagia</taxon>
        <taxon>Cytophagales</taxon>
        <taxon>Rhodocytophagaceae</taxon>
        <taxon>Xanthocytophaga</taxon>
    </lineage>
</organism>
<comment type="caution">
    <text evidence="4">The sequence shown here is derived from an EMBL/GenBank/DDBJ whole genome shotgun (WGS) entry which is preliminary data.</text>
</comment>
<dbReference type="Pfam" id="PF02113">
    <property type="entry name" value="Peptidase_S13"/>
    <property type="match status" value="1"/>
</dbReference>
<dbReference type="SUPFAM" id="SSF56601">
    <property type="entry name" value="beta-lactamase/transpeptidase-like"/>
    <property type="match status" value="1"/>
</dbReference>
<keyword evidence="3" id="KW-0732">Signal</keyword>
<dbReference type="Proteomes" id="UP001241110">
    <property type="component" value="Unassembled WGS sequence"/>
</dbReference>
<comment type="similarity">
    <text evidence="1">Belongs to the peptidase S13 family.</text>
</comment>
<dbReference type="Gene3D" id="3.50.80.20">
    <property type="entry name" value="D-Ala-D-Ala carboxypeptidase C, peptidase S13"/>
    <property type="match status" value="1"/>
</dbReference>
<evidence type="ECO:0000256" key="3">
    <source>
        <dbReference type="SAM" id="SignalP"/>
    </source>
</evidence>
<feature type="signal peptide" evidence="3">
    <location>
        <begin position="1"/>
        <end position="20"/>
    </location>
</feature>
<dbReference type="AlphaFoldDB" id="A0AAE3QVY1"/>
<dbReference type="GO" id="GO:0006508">
    <property type="term" value="P:proteolysis"/>
    <property type="evidence" value="ECO:0007669"/>
    <property type="project" value="InterPro"/>
</dbReference>
<protein>
    <submittedName>
        <fullName evidence="4">D-alanyl-D-alanine carboxypeptidase/D-alanyl-D-alanine-endopeptidase</fullName>
        <ecNumber evidence="4">3.4.16.4</ecNumber>
    </submittedName>
</protein>
<evidence type="ECO:0000313" key="4">
    <source>
        <dbReference type="EMBL" id="MDJ1486367.1"/>
    </source>
</evidence>
<proteinExistence type="inferred from homology"/>
<sequence>MQPLFPRVYFCLFLAIISCAQTTENTSPTLNNSALETLKAAIMDLDSDSVMRQGHLAISIKSVRSGQVILEQNARKAMVIASNLKLVTTLSALEILGEDFRFKTDLQYDGTLENGILNGNLYIRGGGDPTLGSDRVANSLDLDALMALWVQKIQAAGIRRIKGDIISDDGIFNENVIPNGWTWGDIGNYYGASAFGLNINDNMYKIYLETGKQVGEATQIVRTDPVMKDIIFVNEVTTGPSGSGDQSYIYGVPYTYHRNIQGTVPVSRVPFVIRGSLPDPPLFTAQNLRDALVRKGVSLDGTATSTRILIHQKQYHPATPTRKPLYTHFSPPLSAIVEQTNLRSMNLYAEAMLKMMGVKELNKSTTWESTDAVKNLWMKKGMNITGFFMRDGSGLSRSNALLPDFLTNLLIFATKQSYFTPFYKSLPVAGVSGTMKGIGEGTVAAGNVRAKTGTLDRMTSYSGYFKTKSGEFMAFTFIANDYAGKEKDFRRKAEKILVLLPTLP</sequence>
<dbReference type="GO" id="GO:0000270">
    <property type="term" value="P:peptidoglycan metabolic process"/>
    <property type="evidence" value="ECO:0007669"/>
    <property type="project" value="TreeGrafter"/>
</dbReference>
<dbReference type="EC" id="3.4.16.4" evidence="4"/>
<evidence type="ECO:0000256" key="1">
    <source>
        <dbReference type="ARBA" id="ARBA00006096"/>
    </source>
</evidence>
<dbReference type="PANTHER" id="PTHR30023">
    <property type="entry name" value="D-ALANYL-D-ALANINE CARBOXYPEPTIDASE"/>
    <property type="match status" value="1"/>
</dbReference>
<dbReference type="PRINTS" id="PR00922">
    <property type="entry name" value="DADACBPTASE3"/>
</dbReference>
<name>A0AAE3QVY1_9BACT</name>
<dbReference type="NCBIfam" id="TIGR00666">
    <property type="entry name" value="PBP4"/>
    <property type="match status" value="1"/>
</dbReference>
<evidence type="ECO:0000313" key="5">
    <source>
        <dbReference type="Proteomes" id="UP001241110"/>
    </source>
</evidence>
<dbReference type="InterPro" id="IPR012338">
    <property type="entry name" value="Beta-lactam/transpept-like"/>
</dbReference>
<evidence type="ECO:0000256" key="2">
    <source>
        <dbReference type="ARBA" id="ARBA00022801"/>
    </source>
</evidence>
<dbReference type="PANTHER" id="PTHR30023:SF0">
    <property type="entry name" value="PENICILLIN-SENSITIVE CARBOXYPEPTIDASE A"/>
    <property type="match status" value="1"/>
</dbReference>
<dbReference type="PROSITE" id="PS51257">
    <property type="entry name" value="PROKAR_LIPOPROTEIN"/>
    <property type="match status" value="1"/>
</dbReference>
<keyword evidence="4" id="KW-0121">Carboxypeptidase</keyword>
<dbReference type="GO" id="GO:0009002">
    <property type="term" value="F:serine-type D-Ala-D-Ala carboxypeptidase activity"/>
    <property type="evidence" value="ECO:0007669"/>
    <property type="project" value="UniProtKB-EC"/>
</dbReference>
<gene>
    <name evidence="4" type="primary">dacB</name>
    <name evidence="4" type="ORF">QNI16_38160</name>
</gene>
<keyword evidence="4" id="KW-0645">Protease</keyword>
<dbReference type="InterPro" id="IPR000667">
    <property type="entry name" value="Peptidase_S13"/>
</dbReference>
<reference evidence="4" key="1">
    <citation type="submission" date="2023-05" db="EMBL/GenBank/DDBJ databases">
        <authorList>
            <person name="Zhang X."/>
        </authorList>
    </citation>
    <scope>NUCLEOTIDE SEQUENCE</scope>
    <source>
        <strain evidence="4">YF14B1</strain>
    </source>
</reference>
<dbReference type="RefSeq" id="WP_313989911.1">
    <property type="nucleotide sequence ID" value="NZ_JASJOS010000037.1"/>
</dbReference>
<keyword evidence="2 4" id="KW-0378">Hydrolase</keyword>
<accession>A0AAE3QVY1</accession>
<dbReference type="EMBL" id="JASJOS010000037">
    <property type="protein sequence ID" value="MDJ1486367.1"/>
    <property type="molecule type" value="Genomic_DNA"/>
</dbReference>
<dbReference type="Gene3D" id="3.40.710.10">
    <property type="entry name" value="DD-peptidase/beta-lactamase superfamily"/>
    <property type="match status" value="1"/>
</dbReference>